<feature type="region of interest" description="Disordered" evidence="10">
    <location>
        <begin position="23"/>
        <end position="44"/>
    </location>
</feature>
<dbReference type="EC" id="4.1.1.31" evidence="3"/>
<dbReference type="GO" id="GO:0015977">
    <property type="term" value="P:carbon fixation"/>
    <property type="evidence" value="ECO:0007669"/>
    <property type="project" value="UniProtKB-KW"/>
</dbReference>
<protein>
    <recommendedName>
        <fullName evidence="3">phosphoenolpyruvate carboxylase</fullName>
        <ecNumber evidence="3">4.1.1.31</ecNumber>
    </recommendedName>
</protein>
<keyword evidence="13" id="KW-1185">Reference proteome</keyword>
<comment type="caution">
    <text evidence="12">The sequence shown here is derived from an EMBL/GenBank/DDBJ whole genome shotgun (WGS) entry which is preliminary data.</text>
</comment>
<accession>A0A9W7LCJ8</accession>
<keyword evidence="4" id="KW-0460">Magnesium</keyword>
<dbReference type="InterPro" id="IPR022805">
    <property type="entry name" value="PEP_COase_bac/pln-type"/>
</dbReference>
<dbReference type="Proteomes" id="UP001165065">
    <property type="component" value="Unassembled WGS sequence"/>
</dbReference>
<keyword evidence="11" id="KW-0732">Signal</keyword>
<dbReference type="SUPFAM" id="SSF51621">
    <property type="entry name" value="Phosphoenolpyruvate/pyruvate domain"/>
    <property type="match status" value="1"/>
</dbReference>
<dbReference type="AlphaFoldDB" id="A0A9W7LCJ8"/>
<reference evidence="13" key="1">
    <citation type="journal article" date="2023" name="Commun. Biol.">
        <title>Genome analysis of Parmales, the sister group of diatoms, reveals the evolutionary specialization of diatoms from phago-mixotrophs to photoautotrophs.</title>
        <authorList>
            <person name="Ban H."/>
            <person name="Sato S."/>
            <person name="Yoshikawa S."/>
            <person name="Yamada K."/>
            <person name="Nakamura Y."/>
            <person name="Ichinomiya M."/>
            <person name="Sato N."/>
            <person name="Blanc-Mathieu R."/>
            <person name="Endo H."/>
            <person name="Kuwata A."/>
            <person name="Ogata H."/>
        </authorList>
    </citation>
    <scope>NUCLEOTIDE SEQUENCE [LARGE SCALE GENOMIC DNA]</scope>
</reference>
<dbReference type="GO" id="GO:0006099">
    <property type="term" value="P:tricarboxylic acid cycle"/>
    <property type="evidence" value="ECO:0007669"/>
    <property type="project" value="InterPro"/>
</dbReference>
<dbReference type="InterPro" id="IPR018129">
    <property type="entry name" value="PEP_COase_Lys_AS"/>
</dbReference>
<evidence type="ECO:0000256" key="1">
    <source>
        <dbReference type="ARBA" id="ARBA00001946"/>
    </source>
</evidence>
<dbReference type="EMBL" id="BRYA01000231">
    <property type="protein sequence ID" value="GMI44893.1"/>
    <property type="molecule type" value="Genomic_DNA"/>
</dbReference>
<evidence type="ECO:0000256" key="5">
    <source>
        <dbReference type="ARBA" id="ARBA00023239"/>
    </source>
</evidence>
<dbReference type="GO" id="GO:0008964">
    <property type="term" value="F:phosphoenolpyruvate carboxylase activity"/>
    <property type="evidence" value="ECO:0007669"/>
    <property type="project" value="UniProtKB-EC"/>
</dbReference>
<dbReference type="PROSITE" id="PS00781">
    <property type="entry name" value="PEPCASE_1"/>
    <property type="match status" value="1"/>
</dbReference>
<dbReference type="PANTHER" id="PTHR30523:SF6">
    <property type="entry name" value="PHOSPHOENOLPYRUVATE CARBOXYLASE"/>
    <property type="match status" value="1"/>
</dbReference>
<dbReference type="InterPro" id="IPR015813">
    <property type="entry name" value="Pyrv/PenolPyrv_kinase-like_dom"/>
</dbReference>
<feature type="compositionally biased region" description="Low complexity" evidence="10">
    <location>
        <begin position="30"/>
        <end position="39"/>
    </location>
</feature>
<evidence type="ECO:0000256" key="10">
    <source>
        <dbReference type="SAM" id="MobiDB-lite"/>
    </source>
</evidence>
<feature type="active site" evidence="9">
    <location>
        <position position="660"/>
    </location>
</feature>
<comment type="cofactor">
    <cofactor evidence="1">
        <name>Mg(2+)</name>
        <dbReference type="ChEBI" id="CHEBI:18420"/>
    </cofactor>
</comment>
<evidence type="ECO:0000256" key="2">
    <source>
        <dbReference type="ARBA" id="ARBA00008346"/>
    </source>
</evidence>
<dbReference type="Pfam" id="PF00311">
    <property type="entry name" value="PEPcase"/>
    <property type="match status" value="1"/>
</dbReference>
<keyword evidence="5" id="KW-0456">Lyase</keyword>
<gene>
    <name evidence="12" type="ORF">TrCOL_g3158</name>
</gene>
<evidence type="ECO:0000256" key="11">
    <source>
        <dbReference type="SAM" id="SignalP"/>
    </source>
</evidence>
<dbReference type="PRINTS" id="PR00150">
    <property type="entry name" value="PEPCARBXLASE"/>
</dbReference>
<evidence type="ECO:0000256" key="3">
    <source>
        <dbReference type="ARBA" id="ARBA00012305"/>
    </source>
</evidence>
<dbReference type="InterPro" id="IPR033129">
    <property type="entry name" value="PEPCASE_His_AS"/>
</dbReference>
<evidence type="ECO:0000313" key="12">
    <source>
        <dbReference type="EMBL" id="GMI44893.1"/>
    </source>
</evidence>
<sequence>MKLFHALSILLTILSVEGKVNGPSSSVSYGGATPSKKGPKAGGAVSGSAAVQAAAQEVTAILGEGTVQNNQGPTTWWGIPLDRMPGLQADIDKLNGLLEEIVKAEDPKVYKLYDDLIKLGLGRTGNDDGSYLPKMVKIAQSMSASESLAVARVFTHALNLVNIAENHHRFRMIRAEERENNDKLVREDSFEGTIAKLVGVDNEKIYEQLLKQKVEIVLTAHPTEVNRRTILRKHRALSEALSKLEGKELSRFERHQTEAELKRTIASIWGSDEIRRKKPDPQMEAEAGIAIIESTLWDAVPAHCRKLDAEVLRDLGKKMPPDSIPVKFASWIGGDRDGNPNVTPLVTKEVMLTLRKRAAMLLSKTMKELYDDLAISRKFSPEMDKLAERVINSNDTFEKYRRVTGHLDKRLSATTKYCESQLAKLAETGDANPGGVGIAPPDLWDDKDAQPIFDGRELKNALMIMYDSLVKTGFEDVADGKLKDAIRRFEAFGLTLTPLDIREESDKHTEAINAITKSLGIGSYADWDEKAKLSWLTSELSSKRPLFQSSDLGNMPFDTAVMKTLRTFEMAATLGTGSTGAYVISQARTASDVLAVMLLQKQFGMTSENGRVMRVVPLFETLTDLENAPDVVDQLFSLPGYLGLVKGKQEIMVGYSDSAKDAGRLAACWAQYTAQEKMAEVAGKHNVELTFFHGKGGTVGRGGNPSVYRAVLAHPPNTINGRFRVTEQGEMITQNFGSVDMAERTLDIYTSAVLREAFVDHIEPTQNWRNVMAKLSKVSCDAYRQMVRNEPAFVPYFRQATPELELGILNIGSRPAKRKPKGGIESLRAIPWTFAWTQTRVHLSAWLGCGEALNVSDEKSKLELREMYQNWPWFRETIDLIAMVLSKSDMSINENYDEQLVEKSDELRGLGVEIRKRLQDVRAGILTVSGCSDVGVGFELLASSMKIRNPFVDPVNVIQAEVMKKYRYLSKKEEEGKLGSKEREEKVVIEDALRVCISGVASGMRNSG</sequence>
<organism evidence="12 13">
    <name type="scientific">Triparma columacea</name>
    <dbReference type="NCBI Taxonomy" id="722753"/>
    <lineage>
        <taxon>Eukaryota</taxon>
        <taxon>Sar</taxon>
        <taxon>Stramenopiles</taxon>
        <taxon>Ochrophyta</taxon>
        <taxon>Bolidophyceae</taxon>
        <taxon>Parmales</taxon>
        <taxon>Triparmaceae</taxon>
        <taxon>Triparma</taxon>
    </lineage>
</organism>
<evidence type="ECO:0000256" key="6">
    <source>
        <dbReference type="ARBA" id="ARBA00023300"/>
    </source>
</evidence>
<evidence type="ECO:0000256" key="9">
    <source>
        <dbReference type="PROSITE-ProRule" id="PRU10112"/>
    </source>
</evidence>
<dbReference type="PROSITE" id="PS00393">
    <property type="entry name" value="PEPCASE_2"/>
    <property type="match status" value="1"/>
</dbReference>
<dbReference type="Gene3D" id="1.20.1440.90">
    <property type="entry name" value="Phosphoenolpyruvate/pyruvate domain"/>
    <property type="match status" value="1"/>
</dbReference>
<dbReference type="GO" id="GO:0005829">
    <property type="term" value="C:cytosol"/>
    <property type="evidence" value="ECO:0007669"/>
    <property type="project" value="TreeGrafter"/>
</dbReference>
<comment type="similarity">
    <text evidence="2">Belongs to the PEPCase type 1 family.</text>
</comment>
<keyword evidence="6" id="KW-0120">Carbon dioxide fixation</keyword>
<feature type="active site" evidence="8">
    <location>
        <position position="221"/>
    </location>
</feature>
<dbReference type="InterPro" id="IPR021135">
    <property type="entry name" value="PEP_COase"/>
</dbReference>
<evidence type="ECO:0000256" key="8">
    <source>
        <dbReference type="PROSITE-ProRule" id="PRU10111"/>
    </source>
</evidence>
<dbReference type="NCBIfam" id="NF000584">
    <property type="entry name" value="PRK00009.1"/>
    <property type="match status" value="1"/>
</dbReference>
<dbReference type="OrthoDB" id="1365747at2759"/>
<dbReference type="PANTHER" id="PTHR30523">
    <property type="entry name" value="PHOSPHOENOLPYRUVATE CARBOXYLASE"/>
    <property type="match status" value="1"/>
</dbReference>
<proteinExistence type="inferred from homology"/>
<name>A0A9W7LCJ8_9STRA</name>
<evidence type="ECO:0000256" key="7">
    <source>
        <dbReference type="ARBA" id="ARBA00048995"/>
    </source>
</evidence>
<evidence type="ECO:0000313" key="13">
    <source>
        <dbReference type="Proteomes" id="UP001165065"/>
    </source>
</evidence>
<feature type="signal peptide" evidence="11">
    <location>
        <begin position="1"/>
        <end position="18"/>
    </location>
</feature>
<evidence type="ECO:0000256" key="4">
    <source>
        <dbReference type="ARBA" id="ARBA00022842"/>
    </source>
</evidence>
<feature type="chain" id="PRO_5040895625" description="phosphoenolpyruvate carboxylase" evidence="11">
    <location>
        <begin position="19"/>
        <end position="1008"/>
    </location>
</feature>
<dbReference type="HAMAP" id="MF_00595">
    <property type="entry name" value="PEPcase_type1"/>
    <property type="match status" value="1"/>
</dbReference>
<comment type="catalytic activity">
    <reaction evidence="7">
        <text>oxaloacetate + phosphate = phosphoenolpyruvate + hydrogencarbonate</text>
        <dbReference type="Rhea" id="RHEA:28370"/>
        <dbReference type="ChEBI" id="CHEBI:16452"/>
        <dbReference type="ChEBI" id="CHEBI:17544"/>
        <dbReference type="ChEBI" id="CHEBI:43474"/>
        <dbReference type="ChEBI" id="CHEBI:58702"/>
        <dbReference type="EC" id="4.1.1.31"/>
    </reaction>
</comment>